<dbReference type="OrthoDB" id="2148418at2759"/>
<evidence type="ECO:0000313" key="2">
    <source>
        <dbReference type="EMBL" id="MPC53403.1"/>
    </source>
</evidence>
<name>A0A5B7G857_PORTR</name>
<comment type="caution">
    <text evidence="2">The sequence shown here is derived from an EMBL/GenBank/DDBJ whole genome shotgun (WGS) entry which is preliminary data.</text>
</comment>
<keyword evidence="3" id="KW-1185">Reference proteome</keyword>
<reference evidence="2 3" key="1">
    <citation type="submission" date="2019-05" db="EMBL/GenBank/DDBJ databases">
        <title>Another draft genome of Portunus trituberculatus and its Hox gene families provides insights of decapod evolution.</title>
        <authorList>
            <person name="Jeong J.-H."/>
            <person name="Song I."/>
            <person name="Kim S."/>
            <person name="Choi T."/>
            <person name="Kim D."/>
            <person name="Ryu S."/>
            <person name="Kim W."/>
        </authorList>
    </citation>
    <scope>NUCLEOTIDE SEQUENCE [LARGE SCALE GENOMIC DNA]</scope>
    <source>
        <tissue evidence="2">Muscle</tissue>
    </source>
</reference>
<feature type="region of interest" description="Disordered" evidence="1">
    <location>
        <begin position="65"/>
        <end position="93"/>
    </location>
</feature>
<dbReference type="AlphaFoldDB" id="A0A5B7G857"/>
<organism evidence="2 3">
    <name type="scientific">Portunus trituberculatus</name>
    <name type="common">Swimming crab</name>
    <name type="synonym">Neptunus trituberculatus</name>
    <dbReference type="NCBI Taxonomy" id="210409"/>
    <lineage>
        <taxon>Eukaryota</taxon>
        <taxon>Metazoa</taxon>
        <taxon>Ecdysozoa</taxon>
        <taxon>Arthropoda</taxon>
        <taxon>Crustacea</taxon>
        <taxon>Multicrustacea</taxon>
        <taxon>Malacostraca</taxon>
        <taxon>Eumalacostraca</taxon>
        <taxon>Eucarida</taxon>
        <taxon>Decapoda</taxon>
        <taxon>Pleocyemata</taxon>
        <taxon>Brachyura</taxon>
        <taxon>Eubrachyura</taxon>
        <taxon>Portunoidea</taxon>
        <taxon>Portunidae</taxon>
        <taxon>Portuninae</taxon>
        <taxon>Portunus</taxon>
    </lineage>
</organism>
<evidence type="ECO:0000256" key="1">
    <source>
        <dbReference type="SAM" id="MobiDB-lite"/>
    </source>
</evidence>
<protein>
    <submittedName>
        <fullName evidence="2">Uncharacterized protein</fullName>
    </submittedName>
</protein>
<evidence type="ECO:0000313" key="3">
    <source>
        <dbReference type="Proteomes" id="UP000324222"/>
    </source>
</evidence>
<gene>
    <name evidence="2" type="ORF">E2C01_047293</name>
</gene>
<dbReference type="Proteomes" id="UP000324222">
    <property type="component" value="Unassembled WGS sequence"/>
</dbReference>
<dbReference type="EMBL" id="VSRR010011597">
    <property type="protein sequence ID" value="MPC53403.1"/>
    <property type="molecule type" value="Genomic_DNA"/>
</dbReference>
<proteinExistence type="predicted"/>
<sequence length="123" mass="13849">MKSVLWLLSISPDKHQSIFTKGCTLLYVLATGPMPFQAVRSPKVVEELKGLHRLMVRRQTVAAKNKRLPKQPKVLSATQRPATVPDWAMRPGQPREFGEPLLAITTLLATLEHNKEEQEVART</sequence>
<accession>A0A5B7G857</accession>